<proteinExistence type="predicted"/>
<organism evidence="1 2">
    <name type="scientific">Leifsonia xyli subsp. cynodontis DSM 46306</name>
    <dbReference type="NCBI Taxonomy" id="1389489"/>
    <lineage>
        <taxon>Bacteria</taxon>
        <taxon>Bacillati</taxon>
        <taxon>Actinomycetota</taxon>
        <taxon>Actinomycetes</taxon>
        <taxon>Micrococcales</taxon>
        <taxon>Microbacteriaceae</taxon>
        <taxon>Leifsonia</taxon>
    </lineage>
</organism>
<name>U3P8N8_LEIXC</name>
<dbReference type="OrthoDB" id="5119598at2"/>
<sequence>MSEYDLFDTPEDMATVNRALYLDIAQCMNEKGLPYSGTMKENRLPDDRDFGLWFEDNAEKFGFDNEPSKVQEAFDFDREEGGANWDEAEIACADLSKAKPAVQAFQPPQDELTDSLVPRIRTEALLAAQEDEAWQKAKETWGACLKTKGLAPSPGENDWVSVESKSFLDQEDLQSDEVVRLAVIEAKCNDETRLTQKLADLVAQYQLPLIRQNQAAINEFKELKQSRLAAAREYSATHG</sequence>
<keyword evidence="2" id="KW-1185">Reference proteome</keyword>
<dbReference type="AlphaFoldDB" id="U3P8N8"/>
<reference evidence="1 2" key="1">
    <citation type="journal article" date="2013" name="Genome Announc.">
        <title>Complete Genome Sequence of Leifsonia xyli subsp. cynodontis Strain DSM46306, a Gram-Positive Bacterial Pathogen of Grasses.</title>
        <authorList>
            <person name="Monteiro-Vitorello C.B."/>
            <person name="Zerillo M.M."/>
            <person name="Van Sluys M.A."/>
            <person name="Camargo L.E."/>
            <person name="Kitajima J.P."/>
        </authorList>
    </citation>
    <scope>NUCLEOTIDE SEQUENCE [LARGE SCALE GENOMIC DNA]</scope>
    <source>
        <strain evidence="1 2">DSM 46306</strain>
    </source>
</reference>
<accession>U3P8N8</accession>
<dbReference type="HOGENOM" id="CLU_1159937_0_0_11"/>
<dbReference type="KEGG" id="lxy:O159_18050"/>
<evidence type="ECO:0000313" key="1">
    <source>
        <dbReference type="EMBL" id="AGW41839.1"/>
    </source>
</evidence>
<dbReference type="eggNOG" id="ENOG5032E3W">
    <property type="taxonomic scope" value="Bacteria"/>
</dbReference>
<dbReference type="EMBL" id="CP006734">
    <property type="protein sequence ID" value="AGW41839.1"/>
    <property type="molecule type" value="Genomic_DNA"/>
</dbReference>
<gene>
    <name evidence="1" type="ORF">O159_18050</name>
</gene>
<evidence type="ECO:0000313" key="2">
    <source>
        <dbReference type="Proteomes" id="UP000016743"/>
    </source>
</evidence>
<dbReference type="Proteomes" id="UP000016743">
    <property type="component" value="Chromosome"/>
</dbReference>
<protein>
    <submittedName>
        <fullName evidence="1">Uncharacterized protein</fullName>
    </submittedName>
</protein>
<dbReference type="RefSeq" id="WP_021755324.1">
    <property type="nucleotide sequence ID" value="NC_022438.1"/>
</dbReference>